<organism evidence="2 3">
    <name type="scientific">Helianthus annuus</name>
    <name type="common">Common sunflower</name>
    <dbReference type="NCBI Taxonomy" id="4232"/>
    <lineage>
        <taxon>Eukaryota</taxon>
        <taxon>Viridiplantae</taxon>
        <taxon>Streptophyta</taxon>
        <taxon>Embryophyta</taxon>
        <taxon>Tracheophyta</taxon>
        <taxon>Spermatophyta</taxon>
        <taxon>Magnoliopsida</taxon>
        <taxon>eudicotyledons</taxon>
        <taxon>Gunneridae</taxon>
        <taxon>Pentapetalae</taxon>
        <taxon>asterids</taxon>
        <taxon>campanulids</taxon>
        <taxon>Asterales</taxon>
        <taxon>Asteraceae</taxon>
        <taxon>Asteroideae</taxon>
        <taxon>Heliantheae alliance</taxon>
        <taxon>Heliantheae</taxon>
        <taxon>Helianthus</taxon>
    </lineage>
</organism>
<gene>
    <name evidence="2" type="ORF">HannXRQ_Chr13g0400131</name>
</gene>
<keyword evidence="1" id="KW-0812">Transmembrane</keyword>
<dbReference type="Proteomes" id="UP000215914">
    <property type="component" value="Chromosome 13"/>
</dbReference>
<reference evidence="3" key="1">
    <citation type="journal article" date="2017" name="Nature">
        <title>The sunflower genome provides insights into oil metabolism, flowering and Asterid evolution.</title>
        <authorList>
            <person name="Badouin H."/>
            <person name="Gouzy J."/>
            <person name="Grassa C.J."/>
            <person name="Murat F."/>
            <person name="Staton S.E."/>
            <person name="Cottret L."/>
            <person name="Lelandais-Briere C."/>
            <person name="Owens G.L."/>
            <person name="Carrere S."/>
            <person name="Mayjonade B."/>
            <person name="Legrand L."/>
            <person name="Gill N."/>
            <person name="Kane N.C."/>
            <person name="Bowers J.E."/>
            <person name="Hubner S."/>
            <person name="Bellec A."/>
            <person name="Berard A."/>
            <person name="Berges H."/>
            <person name="Blanchet N."/>
            <person name="Boniface M.C."/>
            <person name="Brunel D."/>
            <person name="Catrice O."/>
            <person name="Chaidir N."/>
            <person name="Claudel C."/>
            <person name="Donnadieu C."/>
            <person name="Faraut T."/>
            <person name="Fievet G."/>
            <person name="Helmstetter N."/>
            <person name="King M."/>
            <person name="Knapp S.J."/>
            <person name="Lai Z."/>
            <person name="Le Paslier M.C."/>
            <person name="Lippi Y."/>
            <person name="Lorenzon L."/>
            <person name="Mandel J.R."/>
            <person name="Marage G."/>
            <person name="Marchand G."/>
            <person name="Marquand E."/>
            <person name="Bret-Mestries E."/>
            <person name="Morien E."/>
            <person name="Nambeesan S."/>
            <person name="Nguyen T."/>
            <person name="Pegot-Espagnet P."/>
            <person name="Pouilly N."/>
            <person name="Raftis F."/>
            <person name="Sallet E."/>
            <person name="Schiex T."/>
            <person name="Thomas J."/>
            <person name="Vandecasteele C."/>
            <person name="Vares D."/>
            <person name="Vear F."/>
            <person name="Vautrin S."/>
            <person name="Crespi M."/>
            <person name="Mangin B."/>
            <person name="Burke J.M."/>
            <person name="Salse J."/>
            <person name="Munos S."/>
            <person name="Vincourt P."/>
            <person name="Rieseberg L.H."/>
            <person name="Langlade N.B."/>
        </authorList>
    </citation>
    <scope>NUCLEOTIDE SEQUENCE [LARGE SCALE GENOMIC DNA]</scope>
    <source>
        <strain evidence="3">cv. SF193</strain>
    </source>
</reference>
<keyword evidence="1" id="KW-1133">Transmembrane helix</keyword>
<name>A0A251SQZ3_HELAN</name>
<accession>A0A251SQZ3</accession>
<evidence type="ECO:0000256" key="1">
    <source>
        <dbReference type="SAM" id="Phobius"/>
    </source>
</evidence>
<protein>
    <submittedName>
        <fullName evidence="2">Uncharacterized protein</fullName>
    </submittedName>
</protein>
<proteinExistence type="predicted"/>
<dbReference type="EMBL" id="CM007902">
    <property type="protein sequence ID" value="OTG01258.1"/>
    <property type="molecule type" value="Genomic_DNA"/>
</dbReference>
<keyword evidence="3" id="KW-1185">Reference proteome</keyword>
<sequence length="61" mass="7345">MELRIGVGCVLLLRGVLRFGIWRMRWLLKLLLAQTKVMFCLGCLWFYLVLFVFECVKCWFL</sequence>
<dbReference type="AlphaFoldDB" id="A0A251SQZ3"/>
<dbReference type="InParanoid" id="A0A251SQZ3"/>
<evidence type="ECO:0000313" key="3">
    <source>
        <dbReference type="Proteomes" id="UP000215914"/>
    </source>
</evidence>
<keyword evidence="1" id="KW-0472">Membrane</keyword>
<feature type="transmembrane region" description="Helical" evidence="1">
    <location>
        <begin position="34"/>
        <end position="53"/>
    </location>
</feature>
<evidence type="ECO:0000313" key="2">
    <source>
        <dbReference type="EMBL" id="OTG01258.1"/>
    </source>
</evidence>